<sequence>MQLTNGQWIPPPGYTKSGLPHPLKLMPTDDHVHFGYLLVALKKYFQKSDCWQSCKEVFSMESDEVLNGGSCVCHRVDEDMDGVLMMNFYIMGVSMIRGVLYLYAKEGVAVHGSGKFVSQLVPKLVTLIDTEIYDLLGETQKLVVSSLKNKDDAEIKNQLDESLNTLRSRLGG</sequence>
<organism evidence="2 3">
    <name type="scientific">Mesorhabditis belari</name>
    <dbReference type="NCBI Taxonomy" id="2138241"/>
    <lineage>
        <taxon>Eukaryota</taxon>
        <taxon>Metazoa</taxon>
        <taxon>Ecdysozoa</taxon>
        <taxon>Nematoda</taxon>
        <taxon>Chromadorea</taxon>
        <taxon>Rhabditida</taxon>
        <taxon>Rhabditina</taxon>
        <taxon>Rhabditomorpha</taxon>
        <taxon>Rhabditoidea</taxon>
        <taxon>Rhabditidae</taxon>
        <taxon>Mesorhabditinae</taxon>
        <taxon>Mesorhabditis</taxon>
    </lineage>
</organism>
<dbReference type="Pfam" id="PF25041">
    <property type="entry name" value="UFL1_C"/>
    <property type="match status" value="1"/>
</dbReference>
<reference evidence="3" key="1">
    <citation type="submission" date="2024-02" db="UniProtKB">
        <authorList>
            <consortium name="WormBaseParasite"/>
        </authorList>
    </citation>
    <scope>IDENTIFICATION</scope>
</reference>
<evidence type="ECO:0000259" key="1">
    <source>
        <dbReference type="Pfam" id="PF25041"/>
    </source>
</evidence>
<evidence type="ECO:0000313" key="3">
    <source>
        <dbReference type="WBParaSite" id="MBELARI_LOCUS4322"/>
    </source>
</evidence>
<dbReference type="AlphaFoldDB" id="A0AAF3FBJ2"/>
<evidence type="ECO:0000313" key="2">
    <source>
        <dbReference type="Proteomes" id="UP000887575"/>
    </source>
</evidence>
<feature type="domain" description="E3 UFM1-protein ligase-like C-terminal" evidence="1">
    <location>
        <begin position="101"/>
        <end position="167"/>
    </location>
</feature>
<accession>A0AAF3FBJ2</accession>
<name>A0AAF3FBJ2_9BILA</name>
<dbReference type="InterPro" id="IPR056761">
    <property type="entry name" value="Ufl1-like_C"/>
</dbReference>
<dbReference type="WBParaSite" id="MBELARI_LOCUS4322">
    <property type="protein sequence ID" value="MBELARI_LOCUS4322"/>
    <property type="gene ID" value="MBELARI_LOCUS4322"/>
</dbReference>
<keyword evidence="2" id="KW-1185">Reference proteome</keyword>
<protein>
    <recommendedName>
        <fullName evidence="1">E3 UFM1-protein ligase-like C-terminal domain-containing protein</fullName>
    </recommendedName>
</protein>
<proteinExistence type="predicted"/>
<dbReference type="Proteomes" id="UP000887575">
    <property type="component" value="Unassembled WGS sequence"/>
</dbReference>